<keyword evidence="10" id="KW-1185">Reference proteome</keyword>
<feature type="binding site" evidence="5">
    <location>
        <position position="169"/>
    </location>
    <ligand>
        <name>AMP</name>
        <dbReference type="ChEBI" id="CHEBI:456215"/>
    </ligand>
</feature>
<dbReference type="RefSeq" id="WP_405284362.1">
    <property type="nucleotide sequence ID" value="NZ_CP144380.1"/>
</dbReference>
<keyword evidence="5" id="KW-0479">Metal-binding</keyword>
<dbReference type="EMBL" id="JBBHLI010000003">
    <property type="protein sequence ID" value="MEK9500676.1"/>
    <property type="molecule type" value="Genomic_DNA"/>
</dbReference>
<feature type="binding site" evidence="5">
    <location>
        <position position="128"/>
    </location>
    <ligand>
        <name>Zn(2+)</name>
        <dbReference type="ChEBI" id="CHEBI:29105"/>
        <note>structural</note>
    </ligand>
</feature>
<comment type="catalytic activity">
    <reaction evidence="5 7">
        <text>AMP + ATP = 2 ADP</text>
        <dbReference type="Rhea" id="RHEA:12973"/>
        <dbReference type="ChEBI" id="CHEBI:30616"/>
        <dbReference type="ChEBI" id="CHEBI:456215"/>
        <dbReference type="ChEBI" id="CHEBI:456216"/>
        <dbReference type="EC" id="2.7.4.3"/>
    </reaction>
</comment>
<evidence type="ECO:0000256" key="4">
    <source>
        <dbReference type="ARBA" id="ARBA00022777"/>
    </source>
</evidence>
<dbReference type="InterPro" id="IPR033690">
    <property type="entry name" value="Adenylat_kinase_CS"/>
</dbReference>
<comment type="function">
    <text evidence="5">Catalyzes the reversible transfer of the terminal phosphate group between ATP and AMP. Plays an important role in cellular energy homeostasis and in adenine nucleotide metabolism.</text>
</comment>
<dbReference type="PRINTS" id="PR00094">
    <property type="entry name" value="ADENYLTKNASE"/>
</dbReference>
<comment type="subunit">
    <text evidence="5 7">Monomer.</text>
</comment>
<dbReference type="PROSITE" id="PS00113">
    <property type="entry name" value="ADENYLATE_KINASE"/>
    <property type="match status" value="1"/>
</dbReference>
<dbReference type="HAMAP" id="MF_00235">
    <property type="entry name" value="Adenylate_kinase_Adk"/>
    <property type="match status" value="1"/>
</dbReference>
<dbReference type="InterPro" id="IPR006259">
    <property type="entry name" value="Adenyl_kin_sub"/>
</dbReference>
<reference evidence="9 10" key="1">
    <citation type="submission" date="2024-02" db="EMBL/GenBank/DDBJ databases">
        <title>A novel Gemmatimonadota bacterium.</title>
        <authorList>
            <person name="Du Z.-J."/>
            <person name="Ye Y.-Q."/>
        </authorList>
    </citation>
    <scope>NUCLEOTIDE SEQUENCE [LARGE SCALE GENOMIC DNA]</scope>
    <source>
        <strain evidence="9 10">DH-20</strain>
    </source>
</reference>
<dbReference type="NCBIfam" id="NF001381">
    <property type="entry name" value="PRK00279.1-3"/>
    <property type="match status" value="1"/>
</dbReference>
<feature type="binding site" evidence="5">
    <location>
        <position position="90"/>
    </location>
    <ligand>
        <name>AMP</name>
        <dbReference type="ChEBI" id="CHEBI:456215"/>
    </ligand>
</feature>
<feature type="binding site" evidence="5">
    <location>
        <begin position="134"/>
        <end position="135"/>
    </location>
    <ligand>
        <name>ATP</name>
        <dbReference type="ChEBI" id="CHEBI:30616"/>
    </ligand>
</feature>
<dbReference type="EC" id="2.7.4.3" evidence="5 7"/>
<feature type="region of interest" description="LID" evidence="5">
    <location>
        <begin position="124"/>
        <end position="161"/>
    </location>
</feature>
<feature type="binding site" evidence="5">
    <location>
        <position position="125"/>
    </location>
    <ligand>
        <name>ATP</name>
        <dbReference type="ChEBI" id="CHEBI:30616"/>
    </ligand>
</feature>
<evidence type="ECO:0000313" key="9">
    <source>
        <dbReference type="EMBL" id="MEK9500676.1"/>
    </source>
</evidence>
<gene>
    <name evidence="5" type="primary">adk</name>
    <name evidence="9" type="ORF">WI372_06775</name>
</gene>
<comment type="domain">
    <text evidence="5">Consists of three domains, a large central CORE domain and two small peripheral domains, NMPbind and LID, which undergo movements during catalysis. The LID domain closes over the site of phosphoryl transfer upon ATP binding. Assembling and dissambling the active center during each catalytic cycle provides an effective means to prevent ATP hydrolysis. Some bacteria have evolved a zinc-coordinating structure that stabilizes the LID domain.</text>
</comment>
<comment type="pathway">
    <text evidence="5">Purine metabolism; AMP biosynthesis via salvage pathway; AMP from ADP: step 1/1.</text>
</comment>
<evidence type="ECO:0000256" key="5">
    <source>
        <dbReference type="HAMAP-Rule" id="MF_00235"/>
    </source>
</evidence>
<feature type="binding site" evidence="5">
    <location>
        <begin position="83"/>
        <end position="86"/>
    </location>
    <ligand>
        <name>AMP</name>
        <dbReference type="ChEBI" id="CHEBI:456215"/>
    </ligand>
</feature>
<dbReference type="InterPro" id="IPR000850">
    <property type="entry name" value="Adenylat/UMP-CMP_kin"/>
</dbReference>
<comment type="caution">
    <text evidence="9">The sequence shown here is derived from an EMBL/GenBank/DDBJ whole genome shotgun (WGS) entry which is preliminary data.</text>
</comment>
<feature type="binding site" evidence="5">
    <location>
        <begin position="57"/>
        <end position="59"/>
    </location>
    <ligand>
        <name>AMP</name>
        <dbReference type="ChEBI" id="CHEBI:456215"/>
    </ligand>
</feature>
<sequence>MIVILLGPPGVGKGTQGVLLCEAMGLTHLSTGDLLRKARREGTPLGREAQGYMDRGELVPDSVIIGMVREALSEVEGGVVFDGFPRTVAQAEALDEVLAELGRPLDHVVLFEADDDVLVKRLSGRRSCPECGAVYNVHFNPPQVEGRCDRCGSELTHRADDRPETVQNRLEVYREQTEPLVSFYRGHAAPFATVAATRAVDDVQADLRAALEG</sequence>
<feature type="binding site" evidence="5">
    <location>
        <position position="148"/>
    </location>
    <ligand>
        <name>Zn(2+)</name>
        <dbReference type="ChEBI" id="CHEBI:29105"/>
        <note>structural</note>
    </ligand>
</feature>
<dbReference type="NCBIfam" id="NF011100">
    <property type="entry name" value="PRK14527.1"/>
    <property type="match status" value="1"/>
</dbReference>
<dbReference type="Proteomes" id="UP001484239">
    <property type="component" value="Unassembled WGS sequence"/>
</dbReference>
<comment type="similarity">
    <text evidence="5 6">Belongs to the adenylate kinase family.</text>
</comment>
<feature type="binding site" evidence="5">
    <location>
        <begin position="10"/>
        <end position="15"/>
    </location>
    <ligand>
        <name>ATP</name>
        <dbReference type="ChEBI" id="CHEBI:30616"/>
    </ligand>
</feature>
<keyword evidence="4 5" id="KW-0418">Kinase</keyword>
<dbReference type="Pfam" id="PF05191">
    <property type="entry name" value="ADK_lid"/>
    <property type="match status" value="1"/>
</dbReference>
<dbReference type="CDD" id="cd01428">
    <property type="entry name" value="ADK"/>
    <property type="match status" value="1"/>
</dbReference>
<dbReference type="Pfam" id="PF00406">
    <property type="entry name" value="ADK"/>
    <property type="match status" value="1"/>
</dbReference>
<dbReference type="InterPro" id="IPR007862">
    <property type="entry name" value="Adenylate_kinase_lid-dom"/>
</dbReference>
<evidence type="ECO:0000256" key="3">
    <source>
        <dbReference type="ARBA" id="ARBA00022741"/>
    </source>
</evidence>
<dbReference type="SUPFAM" id="SSF52540">
    <property type="entry name" value="P-loop containing nucleoside triphosphate hydrolases"/>
    <property type="match status" value="1"/>
</dbReference>
<dbReference type="InterPro" id="IPR027417">
    <property type="entry name" value="P-loop_NTPase"/>
</dbReference>
<feature type="binding site" evidence="5">
    <location>
        <position position="131"/>
    </location>
    <ligand>
        <name>Zn(2+)</name>
        <dbReference type="ChEBI" id="CHEBI:29105"/>
        <note>structural</note>
    </ligand>
</feature>
<feature type="binding site" evidence="5">
    <location>
        <position position="36"/>
    </location>
    <ligand>
        <name>AMP</name>
        <dbReference type="ChEBI" id="CHEBI:456215"/>
    </ligand>
</feature>
<name>A0ABU9E834_9BACT</name>
<dbReference type="NCBIfam" id="NF001380">
    <property type="entry name" value="PRK00279.1-2"/>
    <property type="match status" value="1"/>
</dbReference>
<evidence type="ECO:0000313" key="10">
    <source>
        <dbReference type="Proteomes" id="UP001484239"/>
    </source>
</evidence>
<dbReference type="GO" id="GO:0004017">
    <property type="term" value="F:AMP kinase activity"/>
    <property type="evidence" value="ECO:0007669"/>
    <property type="project" value="UniProtKB-EC"/>
</dbReference>
<comment type="subcellular location">
    <subcellularLocation>
        <location evidence="5 7">Cytoplasm</location>
    </subcellularLocation>
</comment>
<keyword evidence="3 5" id="KW-0547">Nucleotide-binding</keyword>
<organism evidence="9 10">
    <name type="scientific">Gaopeijia maritima</name>
    <dbReference type="NCBI Taxonomy" id="3119007"/>
    <lineage>
        <taxon>Bacteria</taxon>
        <taxon>Pseudomonadati</taxon>
        <taxon>Gemmatimonadota</taxon>
        <taxon>Longimicrobiia</taxon>
        <taxon>Gaopeijiales</taxon>
        <taxon>Gaopeijiaceae</taxon>
        <taxon>Gaopeijia</taxon>
    </lineage>
</organism>
<evidence type="ECO:0000256" key="2">
    <source>
        <dbReference type="ARBA" id="ARBA00022727"/>
    </source>
</evidence>
<evidence type="ECO:0000256" key="1">
    <source>
        <dbReference type="ARBA" id="ARBA00022679"/>
    </source>
</evidence>
<feature type="binding site" evidence="5">
    <location>
        <position position="151"/>
    </location>
    <ligand>
        <name>Zn(2+)</name>
        <dbReference type="ChEBI" id="CHEBI:29105"/>
        <note>structural</note>
    </ligand>
</feature>
<dbReference type="Gene3D" id="3.40.50.300">
    <property type="entry name" value="P-loop containing nucleotide triphosphate hydrolases"/>
    <property type="match status" value="1"/>
</dbReference>
<feature type="binding site" evidence="5">
    <location>
        <position position="198"/>
    </location>
    <ligand>
        <name>ATP</name>
        <dbReference type="ChEBI" id="CHEBI:30616"/>
    </ligand>
</feature>
<feature type="region of interest" description="NMP" evidence="5">
    <location>
        <begin position="30"/>
        <end position="59"/>
    </location>
</feature>
<feature type="binding site" evidence="5">
    <location>
        <position position="31"/>
    </location>
    <ligand>
        <name>AMP</name>
        <dbReference type="ChEBI" id="CHEBI:456215"/>
    </ligand>
</feature>
<keyword evidence="1 5" id="KW-0808">Transferase</keyword>
<evidence type="ECO:0000259" key="8">
    <source>
        <dbReference type="Pfam" id="PF05191"/>
    </source>
</evidence>
<dbReference type="NCBIfam" id="TIGR01351">
    <property type="entry name" value="adk"/>
    <property type="match status" value="1"/>
</dbReference>
<feature type="domain" description="Adenylate kinase active site lid" evidence="8">
    <location>
        <begin position="125"/>
        <end position="160"/>
    </location>
</feature>
<keyword evidence="2 5" id="KW-0545">Nucleotide biosynthesis</keyword>
<keyword evidence="5" id="KW-0862">Zinc</keyword>
<protein>
    <recommendedName>
        <fullName evidence="5 7">Adenylate kinase</fullName>
        <shortName evidence="5">AK</shortName>
        <ecNumber evidence="5 7">2.7.4.3</ecNumber>
    </recommendedName>
    <alternativeName>
        <fullName evidence="5">ATP-AMP transphosphorylase</fullName>
    </alternativeName>
    <alternativeName>
        <fullName evidence="5">ATP:AMP phosphotransferase</fullName>
    </alternativeName>
    <alternativeName>
        <fullName evidence="5">Adenylate monophosphate kinase</fullName>
    </alternativeName>
</protein>
<keyword evidence="5" id="KW-0963">Cytoplasm</keyword>
<feature type="binding site" evidence="5">
    <location>
        <position position="158"/>
    </location>
    <ligand>
        <name>AMP</name>
        <dbReference type="ChEBI" id="CHEBI:456215"/>
    </ligand>
</feature>
<evidence type="ECO:0000256" key="7">
    <source>
        <dbReference type="RuleBase" id="RU003331"/>
    </source>
</evidence>
<accession>A0ABU9E834</accession>
<dbReference type="PANTHER" id="PTHR23359">
    <property type="entry name" value="NUCLEOTIDE KINASE"/>
    <property type="match status" value="1"/>
</dbReference>
<keyword evidence="5 7" id="KW-0067">ATP-binding</keyword>
<proteinExistence type="inferred from homology"/>
<evidence type="ECO:0000256" key="6">
    <source>
        <dbReference type="RuleBase" id="RU003330"/>
    </source>
</evidence>